<dbReference type="Gene3D" id="3.30.710.10">
    <property type="entry name" value="Potassium Channel Kv1.1, Chain A"/>
    <property type="match status" value="1"/>
</dbReference>
<feature type="compositionally biased region" description="Polar residues" evidence="1">
    <location>
        <begin position="133"/>
        <end position="147"/>
    </location>
</feature>
<feature type="compositionally biased region" description="Acidic residues" evidence="1">
    <location>
        <begin position="96"/>
        <end position="105"/>
    </location>
</feature>
<dbReference type="AlphaFoldDB" id="A0A1B7MKT0"/>
<reference evidence="2 3" key="1">
    <citation type="submission" date="2016-06" db="EMBL/GenBank/DDBJ databases">
        <title>Comparative genomics of the ectomycorrhizal sister species Rhizopogon vinicolor and Rhizopogon vesiculosus (Basidiomycota: Boletales) reveals a divergence of the mating type B locus.</title>
        <authorList>
            <consortium name="DOE Joint Genome Institute"/>
            <person name="Mujic A.B."/>
            <person name="Kuo A."/>
            <person name="Tritt A."/>
            <person name="Lipzen A."/>
            <person name="Chen C."/>
            <person name="Johnson J."/>
            <person name="Sharma A."/>
            <person name="Barry K."/>
            <person name="Grigoriev I.V."/>
            <person name="Spatafora J.W."/>
        </authorList>
    </citation>
    <scope>NUCLEOTIDE SEQUENCE [LARGE SCALE GENOMIC DNA]</scope>
    <source>
        <strain evidence="2 3">AM-OR11-026</strain>
    </source>
</reference>
<dbReference type="Proteomes" id="UP000092154">
    <property type="component" value="Unassembled WGS sequence"/>
</dbReference>
<feature type="region of interest" description="Disordered" evidence="1">
    <location>
        <begin position="92"/>
        <end position="147"/>
    </location>
</feature>
<evidence type="ECO:0000313" key="3">
    <source>
        <dbReference type="Proteomes" id="UP000092154"/>
    </source>
</evidence>
<proteinExistence type="predicted"/>
<sequence length="244" mass="27058">MSTPKALVEALLMKSILGEELIDTKFHLFSGRSIPTRSVTRLQALSVNDVVLASRSDFFAELLSKVESSDSTFIDFDDDSALEDNALDDYGYASDSDLEDEEEEQASQTQANDEAIVTEDTRSKVDSTADDPIQTSQPHGTMPTSAPIQCKPRFVHCRNILVRDTAFRTWKALILYLYTDKIAFSRLKSQGQPRVDVEASKASTSWPCSPKSMYRLACKVGLDGVRDRAFSAMRGSLNEENIPA</sequence>
<organism evidence="2 3">
    <name type="scientific">Rhizopogon vinicolor AM-OR11-026</name>
    <dbReference type="NCBI Taxonomy" id="1314800"/>
    <lineage>
        <taxon>Eukaryota</taxon>
        <taxon>Fungi</taxon>
        <taxon>Dikarya</taxon>
        <taxon>Basidiomycota</taxon>
        <taxon>Agaricomycotina</taxon>
        <taxon>Agaricomycetes</taxon>
        <taxon>Agaricomycetidae</taxon>
        <taxon>Boletales</taxon>
        <taxon>Suillineae</taxon>
        <taxon>Rhizopogonaceae</taxon>
        <taxon>Rhizopogon</taxon>
    </lineage>
</organism>
<evidence type="ECO:0000313" key="2">
    <source>
        <dbReference type="EMBL" id="OAX33214.1"/>
    </source>
</evidence>
<keyword evidence="3" id="KW-1185">Reference proteome</keyword>
<accession>A0A1B7MKT0</accession>
<protein>
    <recommendedName>
        <fullName evidence="4">BTB domain-containing protein</fullName>
    </recommendedName>
</protein>
<gene>
    <name evidence="2" type="ORF">K503DRAFT_804550</name>
</gene>
<evidence type="ECO:0000256" key="1">
    <source>
        <dbReference type="SAM" id="MobiDB-lite"/>
    </source>
</evidence>
<dbReference type="InParanoid" id="A0A1B7MKT0"/>
<dbReference type="EMBL" id="KV448813">
    <property type="protein sequence ID" value="OAX33214.1"/>
    <property type="molecule type" value="Genomic_DNA"/>
</dbReference>
<dbReference type="OrthoDB" id="6359816at2759"/>
<dbReference type="InterPro" id="IPR011333">
    <property type="entry name" value="SKP1/BTB/POZ_sf"/>
</dbReference>
<name>A0A1B7MKT0_9AGAM</name>
<dbReference type="STRING" id="1314800.A0A1B7MKT0"/>
<evidence type="ECO:0008006" key="4">
    <source>
        <dbReference type="Google" id="ProtNLM"/>
    </source>
</evidence>